<reference evidence="3 4" key="1">
    <citation type="journal article" date="2016" name="Nat. Commun.">
        <title>Thousands of microbial genomes shed light on interconnected biogeochemical processes in an aquifer system.</title>
        <authorList>
            <person name="Anantharaman K."/>
            <person name="Brown C.T."/>
            <person name="Hug L.A."/>
            <person name="Sharon I."/>
            <person name="Castelle C.J."/>
            <person name="Probst A.J."/>
            <person name="Thomas B.C."/>
            <person name="Singh A."/>
            <person name="Wilkins M.J."/>
            <person name="Karaoz U."/>
            <person name="Brodie E.L."/>
            <person name="Williams K.H."/>
            <person name="Hubbard S.S."/>
            <person name="Banfield J.F."/>
        </authorList>
    </citation>
    <scope>NUCLEOTIDE SEQUENCE [LARGE SCALE GENOMIC DNA]</scope>
</reference>
<dbReference type="EMBL" id="MHCU01000024">
    <property type="protein sequence ID" value="OGY27745.1"/>
    <property type="molecule type" value="Genomic_DNA"/>
</dbReference>
<accession>A0A1G1WJ45</accession>
<dbReference type="Proteomes" id="UP000176645">
    <property type="component" value="Unassembled WGS sequence"/>
</dbReference>
<proteinExistence type="inferred from homology"/>
<dbReference type="SUPFAM" id="SSF143120">
    <property type="entry name" value="YefM-like"/>
    <property type="match status" value="1"/>
</dbReference>
<sequence>MFPKTTTAREIQRNYRKVFDEVKKSKEPVFVMKNNKPEVAIIDAKELEEMEAVLAVLESREEMKAGKGKLLRSLADLRDE</sequence>
<dbReference type="Gene3D" id="3.40.1620.10">
    <property type="entry name" value="YefM-like domain"/>
    <property type="match status" value="1"/>
</dbReference>
<protein>
    <recommendedName>
        <fullName evidence="2">Antitoxin</fullName>
    </recommendedName>
</protein>
<dbReference type="Pfam" id="PF02604">
    <property type="entry name" value="PhdYeFM_antitox"/>
    <property type="match status" value="1"/>
</dbReference>
<evidence type="ECO:0000313" key="3">
    <source>
        <dbReference type="EMBL" id="OGY27745.1"/>
    </source>
</evidence>
<gene>
    <name evidence="3" type="ORF">A2Z42_02785</name>
</gene>
<organism evidence="3 4">
    <name type="scientific">Candidatus Woykebacteria bacterium RBG_19FT_COMBO_43_10</name>
    <dbReference type="NCBI Taxonomy" id="1802598"/>
    <lineage>
        <taxon>Bacteria</taxon>
        <taxon>Candidatus Woykeibacteriota</taxon>
    </lineage>
</organism>
<dbReference type="InterPro" id="IPR006442">
    <property type="entry name" value="Antitoxin_Phd/YefM"/>
</dbReference>
<dbReference type="InterPro" id="IPR036165">
    <property type="entry name" value="YefM-like_sf"/>
</dbReference>
<comment type="similarity">
    <text evidence="1 2">Belongs to the phD/YefM antitoxin family.</text>
</comment>
<comment type="caution">
    <text evidence="3">The sequence shown here is derived from an EMBL/GenBank/DDBJ whole genome shotgun (WGS) entry which is preliminary data.</text>
</comment>
<evidence type="ECO:0000256" key="2">
    <source>
        <dbReference type="RuleBase" id="RU362080"/>
    </source>
</evidence>
<comment type="function">
    <text evidence="2">Antitoxin component of a type II toxin-antitoxin (TA) system.</text>
</comment>
<evidence type="ECO:0000313" key="4">
    <source>
        <dbReference type="Proteomes" id="UP000176645"/>
    </source>
</evidence>
<dbReference type="AlphaFoldDB" id="A0A1G1WJ45"/>
<dbReference type="NCBIfam" id="TIGR01552">
    <property type="entry name" value="phd_fam"/>
    <property type="match status" value="1"/>
</dbReference>
<evidence type="ECO:0000256" key="1">
    <source>
        <dbReference type="ARBA" id="ARBA00009981"/>
    </source>
</evidence>
<name>A0A1G1WJ45_9BACT</name>